<sequence length="74" mass="8628">MFVFDGHMGANLRQIFFLHNSGRAFLRFDKEQLFLNRSLLQGLPRGLDAKSLRSLPELALAWEDQRWSLGFPHL</sequence>
<proteinExistence type="predicted"/>
<dbReference type="Proteomes" id="UP001226762">
    <property type="component" value="Unassembled WGS sequence"/>
</dbReference>
<protein>
    <submittedName>
        <fullName evidence="1">Uncharacterized protein</fullName>
    </submittedName>
</protein>
<accession>A0AAE3WBC4</accession>
<comment type="caution">
    <text evidence="1">The sequence shown here is derived from an EMBL/GenBank/DDBJ whole genome shotgun (WGS) entry which is preliminary data.</text>
</comment>
<dbReference type="RefSeq" id="WP_306734558.1">
    <property type="nucleotide sequence ID" value="NZ_JANHAX010000001.1"/>
</dbReference>
<evidence type="ECO:0000313" key="2">
    <source>
        <dbReference type="Proteomes" id="UP001226762"/>
    </source>
</evidence>
<keyword evidence="2" id="KW-1185">Reference proteome</keyword>
<reference evidence="1" key="1">
    <citation type="submission" date="2022-07" db="EMBL/GenBank/DDBJ databases">
        <authorList>
            <person name="Otstavnykh N."/>
            <person name="Isaeva M."/>
            <person name="Bystritskaya E."/>
        </authorList>
    </citation>
    <scope>NUCLEOTIDE SEQUENCE</scope>
    <source>
        <strain evidence="1">KCTC 52189</strain>
    </source>
</reference>
<dbReference type="EMBL" id="JANHAX010000001">
    <property type="protein sequence ID" value="MDQ2089310.1"/>
    <property type="molecule type" value="Genomic_DNA"/>
</dbReference>
<organism evidence="1 2">
    <name type="scientific">Marimonas arenosa</name>
    <dbReference type="NCBI Taxonomy" id="1795305"/>
    <lineage>
        <taxon>Bacteria</taxon>
        <taxon>Pseudomonadati</taxon>
        <taxon>Pseudomonadota</taxon>
        <taxon>Alphaproteobacteria</taxon>
        <taxon>Rhodobacterales</taxon>
        <taxon>Paracoccaceae</taxon>
        <taxon>Marimonas</taxon>
    </lineage>
</organism>
<reference evidence="1" key="2">
    <citation type="submission" date="2023-02" db="EMBL/GenBank/DDBJ databases">
        <title>'Rhodoalgimonas zhirmunskyi' gen. nov., isolated from a red alga.</title>
        <authorList>
            <person name="Nedashkovskaya O.I."/>
            <person name="Otstavnykh N.Y."/>
            <person name="Bystritskaya E.P."/>
            <person name="Balabanova L.A."/>
            <person name="Isaeva M.P."/>
        </authorList>
    </citation>
    <scope>NUCLEOTIDE SEQUENCE</scope>
    <source>
        <strain evidence="1">KCTC 52189</strain>
    </source>
</reference>
<name>A0AAE3WBC4_9RHOB</name>
<dbReference type="AlphaFoldDB" id="A0AAE3WBC4"/>
<evidence type="ECO:0000313" key="1">
    <source>
        <dbReference type="EMBL" id="MDQ2089310.1"/>
    </source>
</evidence>
<gene>
    <name evidence="1" type="ORF">NO357_05290</name>
</gene>